<dbReference type="InterPro" id="IPR034015">
    <property type="entry name" value="M1_LTA4H"/>
</dbReference>
<proteinExistence type="inferred from homology"/>
<evidence type="ECO:0000256" key="7">
    <source>
        <dbReference type="ARBA" id="ARBA00022490"/>
    </source>
</evidence>
<evidence type="ECO:0000259" key="14">
    <source>
        <dbReference type="SMART" id="SM01263"/>
    </source>
</evidence>
<keyword evidence="13" id="KW-0732">Signal</keyword>
<evidence type="ECO:0000256" key="11">
    <source>
        <dbReference type="ARBA" id="ARBA00022833"/>
    </source>
</evidence>
<comment type="cofactor">
    <cofactor evidence="2">
        <name>Zn(2+)</name>
        <dbReference type="ChEBI" id="CHEBI:29105"/>
    </cofactor>
</comment>
<sequence>MRILTLAALLLASAAPSSLPAQTAKVAPILTTPEAKDAWTYARPAEARVTHVDLDLHVDFPTKTIVDVAMLDVLAAKGAKEIVLDTLDLDIEEVSDENRRALPYAIGARDAQLGSPLTIQLNGAKKVRIRYASKPGARALQWLTPEQTLGKKMPYLFSQGQAINNRSWIPTQDSPGIRQTWSAKITVPDGFVAVMSAQKVGPPEGELVPHYQREFRFAMDNPVPPYLIALAVGDLKFKETGPRTGVWAEAGMLDAAAEEFADVEKMIDAAQALYGPYRWGRYDMLVLPPSFPYGGMENPNLTFFTPTIITGDKSNTDVLAHELAHSWSGNLVTNATWADSWLNEGFTTYFENRIMEALYGKERAAIYADLDYAGMVRDVKNAGGEAAPETRLHGDLGGSAGQLDYLKGSTFLRTIEYAVGRARWDAYLRGYFDRHAFQPQTSAGFLADLREHLIKGDTALEAKLQLDRWVFEPGIPSNAVHVKSDTLAKVDAQLAAFNAGGPASAIDTAGWQTQQWKRLLDNLPRQQSAARLAELDAALGLTRSKNAYVQSAWFDLAIANRYDPVIPAVEDYLTRVGRNLLVTPLYRGLVAQGDWGTPIARRIFAKAKPGYHPVTVGAVTRILDPS</sequence>
<dbReference type="Pfam" id="PF09127">
    <property type="entry name" value="Leuk-A4-hydro_C"/>
    <property type="match status" value="1"/>
</dbReference>
<evidence type="ECO:0000313" key="15">
    <source>
        <dbReference type="EMBL" id="MFL9842289.1"/>
    </source>
</evidence>
<dbReference type="PRINTS" id="PR00756">
    <property type="entry name" value="ALADIPTASE"/>
</dbReference>
<dbReference type="SMART" id="SM01263">
    <property type="entry name" value="Leuk-A4-hydro_C"/>
    <property type="match status" value="1"/>
</dbReference>
<evidence type="ECO:0000256" key="4">
    <source>
        <dbReference type="ARBA" id="ARBA00010136"/>
    </source>
</evidence>
<comment type="catalytic activity">
    <reaction evidence="1">
        <text>Release of an N-terminal amino acid, Xaa-|-Yaa- from a peptide, amide or arylamide. Xaa is preferably Ala, but may be most amino acids including Pro (slow action). When a terminal hydrophobic residue is followed by a prolyl residue, the two may be released as an intact Xaa-Pro dipeptide.</text>
        <dbReference type="EC" id="3.4.11.2"/>
    </reaction>
</comment>
<reference evidence="15 16" key="1">
    <citation type="submission" date="2024-06" db="EMBL/GenBank/DDBJ databases">
        <authorList>
            <person name="Kaempfer P."/>
            <person name="Viver T."/>
        </authorList>
    </citation>
    <scope>NUCLEOTIDE SEQUENCE [LARGE SCALE GENOMIC DNA]</scope>
    <source>
        <strain evidence="15 16">ST-64</strain>
    </source>
</reference>
<evidence type="ECO:0000256" key="1">
    <source>
        <dbReference type="ARBA" id="ARBA00000098"/>
    </source>
</evidence>
<evidence type="ECO:0000256" key="3">
    <source>
        <dbReference type="ARBA" id="ARBA00004496"/>
    </source>
</evidence>
<comment type="subcellular location">
    <subcellularLocation>
        <location evidence="3">Cytoplasm</location>
    </subcellularLocation>
</comment>
<dbReference type="InterPro" id="IPR015211">
    <property type="entry name" value="Peptidase_M1_C"/>
</dbReference>
<name>A0ABW8YPZ3_9SPHN</name>
<dbReference type="Proteomes" id="UP001629244">
    <property type="component" value="Unassembled WGS sequence"/>
</dbReference>
<evidence type="ECO:0000256" key="5">
    <source>
        <dbReference type="ARBA" id="ARBA00012564"/>
    </source>
</evidence>
<dbReference type="EMBL" id="JBELQC010000003">
    <property type="protein sequence ID" value="MFL9842289.1"/>
    <property type="molecule type" value="Genomic_DNA"/>
</dbReference>
<dbReference type="InterPro" id="IPR049980">
    <property type="entry name" value="LTA4H_cat"/>
</dbReference>
<dbReference type="SUPFAM" id="SSF55486">
    <property type="entry name" value="Metalloproteases ('zincins'), catalytic domain"/>
    <property type="match status" value="1"/>
</dbReference>
<keyword evidence="8" id="KW-0645">Protease</keyword>
<dbReference type="Gene3D" id="1.25.40.320">
    <property type="entry name" value="Peptidase M1, leukotriene A4 hydrolase/aminopeptidase C-terminal domain"/>
    <property type="match status" value="1"/>
</dbReference>
<keyword evidence="16" id="KW-1185">Reference proteome</keyword>
<accession>A0ABW8YPZ3</accession>
<comment type="similarity">
    <text evidence="4">Belongs to the peptidase M1 family.</text>
</comment>
<evidence type="ECO:0000256" key="2">
    <source>
        <dbReference type="ARBA" id="ARBA00001947"/>
    </source>
</evidence>
<feature type="domain" description="Peptidase M1 leukotriene A4 hydrolase/aminopeptidase C-terminal" evidence="14">
    <location>
        <begin position="486"/>
        <end position="623"/>
    </location>
</feature>
<dbReference type="Gene3D" id="2.60.40.1730">
    <property type="entry name" value="tricorn interacting facor f3 domain"/>
    <property type="match status" value="1"/>
</dbReference>
<dbReference type="Gene3D" id="1.10.390.10">
    <property type="entry name" value="Neutral Protease Domain 2"/>
    <property type="match status" value="1"/>
</dbReference>
<evidence type="ECO:0000256" key="13">
    <source>
        <dbReference type="SAM" id="SignalP"/>
    </source>
</evidence>
<evidence type="ECO:0000256" key="12">
    <source>
        <dbReference type="ARBA" id="ARBA00023049"/>
    </source>
</evidence>
<dbReference type="InterPro" id="IPR042097">
    <property type="entry name" value="Aminopeptidase_N-like_N_sf"/>
</dbReference>
<comment type="caution">
    <text evidence="15">The sequence shown here is derived from an EMBL/GenBank/DDBJ whole genome shotgun (WGS) entry which is preliminary data.</text>
</comment>
<dbReference type="InterPro" id="IPR016024">
    <property type="entry name" value="ARM-type_fold"/>
</dbReference>
<dbReference type="InterPro" id="IPR027268">
    <property type="entry name" value="Peptidase_M4/M1_CTD_sf"/>
</dbReference>
<dbReference type="InterPro" id="IPR014782">
    <property type="entry name" value="Peptidase_M1_dom"/>
</dbReference>
<dbReference type="RefSeq" id="WP_408079822.1">
    <property type="nucleotide sequence ID" value="NZ_JBELQC010000003.1"/>
</dbReference>
<dbReference type="CDD" id="cd09599">
    <property type="entry name" value="M1_LTA4H"/>
    <property type="match status" value="1"/>
</dbReference>
<keyword evidence="9" id="KW-0479">Metal-binding</keyword>
<dbReference type="PANTHER" id="PTHR45726:SF3">
    <property type="entry name" value="LEUKOTRIENE A-4 HYDROLASE"/>
    <property type="match status" value="1"/>
</dbReference>
<keyword evidence="12" id="KW-0482">Metalloprotease</keyword>
<keyword evidence="10" id="KW-0378">Hydrolase</keyword>
<feature type="chain" id="PRO_5047228761" description="Aminopeptidase N" evidence="13">
    <location>
        <begin position="22"/>
        <end position="626"/>
    </location>
</feature>
<evidence type="ECO:0000256" key="10">
    <source>
        <dbReference type="ARBA" id="ARBA00022801"/>
    </source>
</evidence>
<dbReference type="InterPro" id="IPR038502">
    <property type="entry name" value="M1_LTA-4_hydro/amino_C_sf"/>
</dbReference>
<evidence type="ECO:0000256" key="6">
    <source>
        <dbReference type="ARBA" id="ARBA00015611"/>
    </source>
</evidence>
<dbReference type="Pfam" id="PF01433">
    <property type="entry name" value="Peptidase_M1"/>
    <property type="match status" value="1"/>
</dbReference>
<dbReference type="SUPFAM" id="SSF48371">
    <property type="entry name" value="ARM repeat"/>
    <property type="match status" value="1"/>
</dbReference>
<dbReference type="Gene3D" id="3.30.2010.30">
    <property type="match status" value="1"/>
</dbReference>
<dbReference type="EC" id="3.4.11.2" evidence="5"/>
<organism evidence="15 16">
    <name type="scientific">Sphingomonas plantiphila</name>
    <dbReference type="NCBI Taxonomy" id="3163295"/>
    <lineage>
        <taxon>Bacteria</taxon>
        <taxon>Pseudomonadati</taxon>
        <taxon>Pseudomonadota</taxon>
        <taxon>Alphaproteobacteria</taxon>
        <taxon>Sphingomonadales</taxon>
        <taxon>Sphingomonadaceae</taxon>
        <taxon>Sphingomonas</taxon>
    </lineage>
</organism>
<dbReference type="InterPro" id="IPR045357">
    <property type="entry name" value="Aminopeptidase_N-like_N"/>
</dbReference>
<feature type="signal peptide" evidence="13">
    <location>
        <begin position="1"/>
        <end position="21"/>
    </location>
</feature>
<dbReference type="InterPro" id="IPR001930">
    <property type="entry name" value="Peptidase_M1"/>
</dbReference>
<evidence type="ECO:0000256" key="8">
    <source>
        <dbReference type="ARBA" id="ARBA00022670"/>
    </source>
</evidence>
<dbReference type="SUPFAM" id="SSF63737">
    <property type="entry name" value="Leukotriene A4 hydrolase N-terminal domain"/>
    <property type="match status" value="1"/>
</dbReference>
<protein>
    <recommendedName>
        <fullName evidence="6">Aminopeptidase N</fullName>
        <ecNumber evidence="5">3.4.11.2</ecNumber>
    </recommendedName>
</protein>
<keyword evidence="7" id="KW-0963">Cytoplasm</keyword>
<keyword evidence="11" id="KW-0862">Zinc</keyword>
<dbReference type="PANTHER" id="PTHR45726">
    <property type="entry name" value="LEUKOTRIENE A-4 HYDROLASE"/>
    <property type="match status" value="1"/>
</dbReference>
<gene>
    <name evidence="15" type="ORF">ABS767_15065</name>
</gene>
<dbReference type="Pfam" id="PF17900">
    <property type="entry name" value="Peptidase_M1_N"/>
    <property type="match status" value="1"/>
</dbReference>
<evidence type="ECO:0000256" key="9">
    <source>
        <dbReference type="ARBA" id="ARBA00022723"/>
    </source>
</evidence>
<evidence type="ECO:0000313" key="16">
    <source>
        <dbReference type="Proteomes" id="UP001629244"/>
    </source>
</evidence>